<dbReference type="Pfam" id="PF09371">
    <property type="entry name" value="Tex_N"/>
    <property type="match status" value="1"/>
</dbReference>
<dbReference type="FunFam" id="1.10.150.310:FF:000001">
    <property type="entry name" value="RNA-binding transcriptional accessory protein"/>
    <property type="match status" value="1"/>
</dbReference>
<dbReference type="GO" id="GO:0006412">
    <property type="term" value="P:translation"/>
    <property type="evidence" value="ECO:0007669"/>
    <property type="project" value="TreeGrafter"/>
</dbReference>
<dbReference type="InterPro" id="IPR044146">
    <property type="entry name" value="S1_Tex"/>
</dbReference>
<feature type="compositionally biased region" description="Polar residues" evidence="1">
    <location>
        <begin position="735"/>
        <end position="753"/>
    </location>
</feature>
<evidence type="ECO:0000313" key="3">
    <source>
        <dbReference type="EMBL" id="KGJ94671.1"/>
    </source>
</evidence>
<dbReference type="InterPro" id="IPR018974">
    <property type="entry name" value="Tex-like_N"/>
</dbReference>
<dbReference type="InterPro" id="IPR010994">
    <property type="entry name" value="RuvA_2-like"/>
</dbReference>
<feature type="domain" description="S1 motif" evidence="2">
    <location>
        <begin position="658"/>
        <end position="727"/>
    </location>
</feature>
<feature type="compositionally biased region" description="Basic and acidic residues" evidence="1">
    <location>
        <begin position="754"/>
        <end position="767"/>
    </location>
</feature>
<sequence>MLTIAEQIAQELNVNAAQINAAITLLDDGATVPFIARYRKEATQGLDDNHLRHLAQRLSYLRELEDRRQVILVSIKQQDKLSAELEKHIKQADNKTRLEDLYLPYKPKRRTKGKIASEAGITPLANKLFNNWQLSPTTEANDFINEKAGFADVKAVLEGASYILAERFSEDANLLAKLRSHLLKQAHLVSKLVKGQERSGAKFRDYFEHSEKLRTVPSHRMLAMLRGRNEGFLQLNIDVDPGKIPAAFNSAEQIIIEHLTLKCLSAGSKQPAADFLTKTVQLTWKAKLNISLTTELITSLREQAETQAIDVFSTNLTDVLMAAPAGPKVTLGLDPGLRTGCKIAIVDGTGKLLHTATIFPHVPQNHWDKSLRTLVNICRQHKVELVAIGNGTGSRESDKLVAEVIQTFKADESKLQLTKMVVSEAGASVYSASEFAASEFPDLDVSLRGAVSIARRLQDPLAELVKIDPKAIGVGQYQHDVSQSQLSKTLDDVVEDCVNAVGVDLNSASAALLTRVSGLNKTMAGNIVAYRDCQGRFTNRKQLKKVARLGPKAFEQAAGFLRITDGENPLDQSALHPESYPVVEKILSLLKLDVNKVLNNYEQLQSLDITQLTDSDTGEMTVKDIIKELAKPSRDPRPAFKTARFAEGVNTMEDLTPGMILEGVVSNVANFGAFVDIGVHQDGLVHISSITDKFISDPREIVKAGEVVKVKVVEVDVARKRISLTMRLDEAINGQTSRVTSAKSDGKQSNNKTKSYENNRNNQEKAQVRHNKSKSKKVDNAAMGNAFADAFAKLKK</sequence>
<evidence type="ECO:0000259" key="2">
    <source>
        <dbReference type="PROSITE" id="PS50126"/>
    </source>
</evidence>
<dbReference type="InterPro" id="IPR023323">
    <property type="entry name" value="Tex-like_dom_sf"/>
</dbReference>
<dbReference type="Proteomes" id="UP000029843">
    <property type="component" value="Unassembled WGS sequence"/>
</dbReference>
<dbReference type="Gene3D" id="2.40.50.140">
    <property type="entry name" value="Nucleic acid-binding proteins"/>
    <property type="match status" value="1"/>
</dbReference>
<evidence type="ECO:0000313" key="4">
    <source>
        <dbReference type="Proteomes" id="UP000029843"/>
    </source>
</evidence>
<dbReference type="InterPro" id="IPR003029">
    <property type="entry name" value="S1_domain"/>
</dbReference>
<dbReference type="InterPro" id="IPR006641">
    <property type="entry name" value="YqgF/RNaseH-like_dom"/>
</dbReference>
<dbReference type="Pfam" id="PF00575">
    <property type="entry name" value="S1"/>
    <property type="match status" value="1"/>
</dbReference>
<dbReference type="PROSITE" id="PS50126">
    <property type="entry name" value="S1"/>
    <property type="match status" value="1"/>
</dbReference>
<dbReference type="InterPro" id="IPR037027">
    <property type="entry name" value="YqgF/RNaseH-like_dom_sf"/>
</dbReference>
<name>A0A099KVT9_COLPS</name>
<dbReference type="OrthoDB" id="9804714at2"/>
<dbReference type="CDD" id="cd05685">
    <property type="entry name" value="S1_Tex"/>
    <property type="match status" value="1"/>
</dbReference>
<dbReference type="Gene3D" id="1.10.3500.10">
    <property type="entry name" value="Tex N-terminal region-like"/>
    <property type="match status" value="1"/>
</dbReference>
<dbReference type="Gene3D" id="1.10.150.310">
    <property type="entry name" value="Tex RuvX-like domain-like"/>
    <property type="match status" value="1"/>
</dbReference>
<dbReference type="PANTHER" id="PTHR10724">
    <property type="entry name" value="30S RIBOSOMAL PROTEIN S1"/>
    <property type="match status" value="1"/>
</dbReference>
<protein>
    <submittedName>
        <fullName evidence="3">Tex-like protein</fullName>
    </submittedName>
</protein>
<gene>
    <name evidence="3" type="ORF">ND2E_1860</name>
</gene>
<dbReference type="PANTHER" id="PTHR10724:SF10">
    <property type="entry name" value="S1 RNA-BINDING DOMAIN-CONTAINING PROTEIN 1"/>
    <property type="match status" value="1"/>
</dbReference>
<dbReference type="GO" id="GO:0003735">
    <property type="term" value="F:structural constituent of ribosome"/>
    <property type="evidence" value="ECO:0007669"/>
    <property type="project" value="TreeGrafter"/>
</dbReference>
<dbReference type="Pfam" id="PF22706">
    <property type="entry name" value="Tex_central_region"/>
    <property type="match status" value="1"/>
</dbReference>
<dbReference type="Pfam" id="PF17674">
    <property type="entry name" value="HHH_9"/>
    <property type="match status" value="1"/>
</dbReference>
<organism evidence="3 4">
    <name type="scientific">Colwellia psychrerythraea</name>
    <name type="common">Vibrio psychroerythus</name>
    <dbReference type="NCBI Taxonomy" id="28229"/>
    <lineage>
        <taxon>Bacteria</taxon>
        <taxon>Pseudomonadati</taxon>
        <taxon>Pseudomonadota</taxon>
        <taxon>Gammaproteobacteria</taxon>
        <taxon>Alteromonadales</taxon>
        <taxon>Colwelliaceae</taxon>
        <taxon>Colwellia</taxon>
    </lineage>
</organism>
<dbReference type="Gene3D" id="1.10.10.650">
    <property type="entry name" value="RuvA domain 2-like"/>
    <property type="match status" value="1"/>
</dbReference>
<dbReference type="InterPro" id="IPR012340">
    <property type="entry name" value="NA-bd_OB-fold"/>
</dbReference>
<dbReference type="SUPFAM" id="SSF53098">
    <property type="entry name" value="Ribonuclease H-like"/>
    <property type="match status" value="1"/>
</dbReference>
<proteinExistence type="predicted"/>
<feature type="region of interest" description="Disordered" evidence="1">
    <location>
        <begin position="735"/>
        <end position="781"/>
    </location>
</feature>
<dbReference type="InterPro" id="IPR012337">
    <property type="entry name" value="RNaseH-like_sf"/>
</dbReference>
<dbReference type="InterPro" id="IPR050437">
    <property type="entry name" value="Ribos_protein_bS1-like"/>
</dbReference>
<dbReference type="EMBL" id="JQED01000005">
    <property type="protein sequence ID" value="KGJ94671.1"/>
    <property type="molecule type" value="Genomic_DNA"/>
</dbReference>
<dbReference type="GO" id="GO:0006139">
    <property type="term" value="P:nucleobase-containing compound metabolic process"/>
    <property type="evidence" value="ECO:0007669"/>
    <property type="project" value="InterPro"/>
</dbReference>
<comment type="caution">
    <text evidence="3">The sequence shown here is derived from an EMBL/GenBank/DDBJ whole genome shotgun (WGS) entry which is preliminary data.</text>
</comment>
<dbReference type="SUPFAM" id="SSF158832">
    <property type="entry name" value="Tex N-terminal region-like"/>
    <property type="match status" value="1"/>
</dbReference>
<dbReference type="AlphaFoldDB" id="A0A099KVT9"/>
<dbReference type="Pfam" id="PF12836">
    <property type="entry name" value="HHH_3"/>
    <property type="match status" value="1"/>
</dbReference>
<dbReference type="InterPro" id="IPR041692">
    <property type="entry name" value="HHH_9"/>
</dbReference>
<dbReference type="SUPFAM" id="SSF50249">
    <property type="entry name" value="Nucleic acid-binding proteins"/>
    <property type="match status" value="1"/>
</dbReference>
<dbReference type="GO" id="GO:0003729">
    <property type="term" value="F:mRNA binding"/>
    <property type="evidence" value="ECO:0007669"/>
    <property type="project" value="TreeGrafter"/>
</dbReference>
<evidence type="ECO:0000256" key="1">
    <source>
        <dbReference type="SAM" id="MobiDB-lite"/>
    </source>
</evidence>
<dbReference type="PATRIC" id="fig|28229.4.peg.878"/>
<accession>A0A099KVT9</accession>
<dbReference type="FunFam" id="1.10.10.650:FF:000001">
    <property type="entry name" value="S1 RNA-binding domain 1"/>
    <property type="match status" value="1"/>
</dbReference>
<dbReference type="SMART" id="SM00732">
    <property type="entry name" value="YqgFc"/>
    <property type="match status" value="1"/>
</dbReference>
<dbReference type="InterPro" id="IPR032639">
    <property type="entry name" value="Tex_YqgF"/>
</dbReference>
<dbReference type="SMART" id="SM00316">
    <property type="entry name" value="S1"/>
    <property type="match status" value="1"/>
</dbReference>
<dbReference type="SUPFAM" id="SSF47781">
    <property type="entry name" value="RuvA domain 2-like"/>
    <property type="match status" value="2"/>
</dbReference>
<dbReference type="Gene3D" id="3.30.420.140">
    <property type="entry name" value="YqgF/RNase H-like domain"/>
    <property type="match status" value="1"/>
</dbReference>
<dbReference type="InterPro" id="IPR055179">
    <property type="entry name" value="Tex-like_central_region"/>
</dbReference>
<dbReference type="Pfam" id="PF16921">
    <property type="entry name" value="Tex_YqgF"/>
    <property type="match status" value="1"/>
</dbReference>
<reference evidence="3 4" key="1">
    <citation type="submission" date="2014-08" db="EMBL/GenBank/DDBJ databases">
        <title>Genomic and Phenotypic Diversity of Colwellia psychrerythraea strains from Disparate Marine Basins.</title>
        <authorList>
            <person name="Techtmann S.M."/>
            <person name="Stelling S.C."/>
            <person name="Utturkar S.M."/>
            <person name="Alshibli N."/>
            <person name="Harris A."/>
            <person name="Brown S.D."/>
            <person name="Hazen T.C."/>
        </authorList>
    </citation>
    <scope>NUCLEOTIDE SEQUENCE [LARGE SCALE GENOMIC DNA]</scope>
    <source>
        <strain evidence="3 4">ND2E</strain>
    </source>
</reference>
<dbReference type="InterPro" id="IPR023319">
    <property type="entry name" value="Tex-like_HTH_dom_sf"/>
</dbReference>
<dbReference type="GO" id="GO:0005829">
    <property type="term" value="C:cytosol"/>
    <property type="evidence" value="ECO:0007669"/>
    <property type="project" value="TreeGrafter"/>
</dbReference>
<dbReference type="RefSeq" id="WP_033092593.1">
    <property type="nucleotide sequence ID" value="NZ_JQED01000005.1"/>
</dbReference>
<dbReference type="FunFam" id="3.30.420.140:FF:000001">
    <property type="entry name" value="RNA-binding transcriptional accessory protein"/>
    <property type="match status" value="1"/>
</dbReference>
<dbReference type="FunFam" id="2.40.50.140:FF:000051">
    <property type="entry name" value="RNA-binding transcriptional accessory protein"/>
    <property type="match status" value="1"/>
</dbReference>